<feature type="region of interest" description="Disordered" evidence="1">
    <location>
        <begin position="34"/>
        <end position="57"/>
    </location>
</feature>
<name>A0A371IAI1_MUCPR</name>
<evidence type="ECO:0000313" key="2">
    <source>
        <dbReference type="EMBL" id="RDY12036.1"/>
    </source>
</evidence>
<comment type="caution">
    <text evidence="2">The sequence shown here is derived from an EMBL/GenBank/DDBJ whole genome shotgun (WGS) entry which is preliminary data.</text>
</comment>
<sequence>MAPKSISIKCFKYLSKGHIASECSNRHVMIMKDDGEIGSESSTREVRTSYESESLSDGSHYEGHLLVVCA</sequence>
<feature type="non-terminal residue" evidence="2">
    <location>
        <position position="1"/>
    </location>
</feature>
<dbReference type="EMBL" id="QJKJ01000540">
    <property type="protein sequence ID" value="RDY12036.1"/>
    <property type="molecule type" value="Genomic_DNA"/>
</dbReference>
<evidence type="ECO:0000256" key="1">
    <source>
        <dbReference type="SAM" id="MobiDB-lite"/>
    </source>
</evidence>
<dbReference type="AlphaFoldDB" id="A0A371IAI1"/>
<evidence type="ECO:0000313" key="3">
    <source>
        <dbReference type="Proteomes" id="UP000257109"/>
    </source>
</evidence>
<dbReference type="Proteomes" id="UP000257109">
    <property type="component" value="Unassembled WGS sequence"/>
</dbReference>
<dbReference type="OrthoDB" id="1719899at2759"/>
<keyword evidence="3" id="KW-1185">Reference proteome</keyword>
<proteinExistence type="predicted"/>
<organism evidence="2 3">
    <name type="scientific">Mucuna pruriens</name>
    <name type="common">Velvet bean</name>
    <name type="synonym">Dolichos pruriens</name>
    <dbReference type="NCBI Taxonomy" id="157652"/>
    <lineage>
        <taxon>Eukaryota</taxon>
        <taxon>Viridiplantae</taxon>
        <taxon>Streptophyta</taxon>
        <taxon>Embryophyta</taxon>
        <taxon>Tracheophyta</taxon>
        <taxon>Spermatophyta</taxon>
        <taxon>Magnoliopsida</taxon>
        <taxon>eudicotyledons</taxon>
        <taxon>Gunneridae</taxon>
        <taxon>Pentapetalae</taxon>
        <taxon>rosids</taxon>
        <taxon>fabids</taxon>
        <taxon>Fabales</taxon>
        <taxon>Fabaceae</taxon>
        <taxon>Papilionoideae</taxon>
        <taxon>50 kb inversion clade</taxon>
        <taxon>NPAAA clade</taxon>
        <taxon>indigoferoid/millettioid clade</taxon>
        <taxon>Phaseoleae</taxon>
        <taxon>Mucuna</taxon>
    </lineage>
</organism>
<gene>
    <name evidence="2" type="ORF">CR513_03217</name>
</gene>
<reference evidence="2" key="1">
    <citation type="submission" date="2018-05" db="EMBL/GenBank/DDBJ databases">
        <title>Draft genome of Mucuna pruriens seed.</title>
        <authorList>
            <person name="Nnadi N.E."/>
            <person name="Vos R."/>
            <person name="Hasami M.H."/>
            <person name="Devisetty U.K."/>
            <person name="Aguiy J.C."/>
        </authorList>
    </citation>
    <scope>NUCLEOTIDE SEQUENCE [LARGE SCALE GENOMIC DNA]</scope>
    <source>
        <strain evidence="2">JCA_2017</strain>
    </source>
</reference>
<accession>A0A371IAI1</accession>
<protein>
    <submittedName>
        <fullName evidence="2">Uncharacterized protein</fullName>
    </submittedName>
</protein>